<gene>
    <name evidence="1" type="ordered locus">ECH_0140</name>
</gene>
<protein>
    <submittedName>
        <fullName evidence="1">Conserved domain protein</fullName>
    </submittedName>
</protein>
<sequence length="76" mass="8742">MIVWIMCFQSSTTFNKAIKNKNINHVIYQKVIATLQNENRIQVSFNDALFTNYNSRSPENTGILALLILIGRHSIM</sequence>
<dbReference type="KEGG" id="ech:ECH_0140"/>
<dbReference type="HOGENOM" id="CLU_2733627_0_0_5"/>
<name>Q2GHW5_EHRCR</name>
<dbReference type="EMBL" id="CP000236">
    <property type="protein sequence ID" value="ABD44938.1"/>
    <property type="molecule type" value="Genomic_DNA"/>
</dbReference>
<keyword evidence="2" id="KW-1185">Reference proteome</keyword>
<dbReference type="AlphaFoldDB" id="Q2GHW5"/>
<accession>Q2GHW5</accession>
<dbReference type="eggNOG" id="COG0581">
    <property type="taxonomic scope" value="Bacteria"/>
</dbReference>
<reference evidence="1 2" key="1">
    <citation type="journal article" date="2006" name="PLoS Genet.">
        <title>Comparative genomics of emerging human ehrlichiosis agents.</title>
        <authorList>
            <person name="Dunning Hotopp J.C."/>
            <person name="Lin M."/>
            <person name="Madupu R."/>
            <person name="Crabtree J."/>
            <person name="Angiuoli S.V."/>
            <person name="Eisen J.A."/>
            <person name="Seshadri R."/>
            <person name="Ren Q."/>
            <person name="Wu M."/>
            <person name="Utterback T.R."/>
            <person name="Smith S."/>
            <person name="Lewis M."/>
            <person name="Khouri H."/>
            <person name="Zhang C."/>
            <person name="Niu H."/>
            <person name="Lin Q."/>
            <person name="Ohashi N."/>
            <person name="Zhi N."/>
            <person name="Nelson W."/>
            <person name="Brinkac L.M."/>
            <person name="Dodson R.J."/>
            <person name="Rosovitz M.J."/>
            <person name="Sundaram J."/>
            <person name="Daugherty S.C."/>
            <person name="Davidsen T."/>
            <person name="Durkin A.S."/>
            <person name="Gwinn M."/>
            <person name="Haft D.H."/>
            <person name="Selengut J.D."/>
            <person name="Sullivan S.A."/>
            <person name="Zafar N."/>
            <person name="Zhou L."/>
            <person name="Benahmed F."/>
            <person name="Forberger H."/>
            <person name="Halpin R."/>
            <person name="Mulligan S."/>
            <person name="Robinson J."/>
            <person name="White O."/>
            <person name="Rikihisa Y."/>
            <person name="Tettelin H."/>
        </authorList>
    </citation>
    <scope>NUCLEOTIDE SEQUENCE [LARGE SCALE GENOMIC DNA]</scope>
    <source>
        <strain evidence="2">ATCC CRL-10679 / Arkansas</strain>
    </source>
</reference>
<dbReference type="Proteomes" id="UP000008320">
    <property type="component" value="Chromosome"/>
</dbReference>
<evidence type="ECO:0000313" key="1">
    <source>
        <dbReference type="EMBL" id="ABD44938.1"/>
    </source>
</evidence>
<dbReference type="STRING" id="205920.ECH_0140"/>
<evidence type="ECO:0000313" key="2">
    <source>
        <dbReference type="Proteomes" id="UP000008320"/>
    </source>
</evidence>
<organism evidence="1 2">
    <name type="scientific">Ehrlichia chaffeensis (strain ATCC CRL-10679 / Arkansas)</name>
    <dbReference type="NCBI Taxonomy" id="205920"/>
    <lineage>
        <taxon>Bacteria</taxon>
        <taxon>Pseudomonadati</taxon>
        <taxon>Pseudomonadota</taxon>
        <taxon>Alphaproteobacteria</taxon>
        <taxon>Rickettsiales</taxon>
        <taxon>Anaplasmataceae</taxon>
        <taxon>Ehrlichia</taxon>
    </lineage>
</organism>
<proteinExistence type="predicted"/>